<evidence type="ECO:0000256" key="5">
    <source>
        <dbReference type="PROSITE-ProRule" id="PRU00146"/>
    </source>
</evidence>
<dbReference type="GO" id="GO:0004842">
    <property type="term" value="F:ubiquitin-protein transferase activity"/>
    <property type="evidence" value="ECO:0007669"/>
    <property type="project" value="TreeGrafter"/>
</dbReference>
<dbReference type="PROSITE" id="PS51038">
    <property type="entry name" value="BAH"/>
    <property type="match status" value="1"/>
</dbReference>
<dbReference type="InterPro" id="IPR043151">
    <property type="entry name" value="BAH_sf"/>
</dbReference>
<evidence type="ECO:0000256" key="2">
    <source>
        <dbReference type="ARBA" id="ARBA00022771"/>
    </source>
</evidence>
<evidence type="ECO:0000256" key="1">
    <source>
        <dbReference type="ARBA" id="ARBA00022723"/>
    </source>
</evidence>
<dbReference type="AlphaFoldDB" id="A0A9W8BCK1"/>
<dbReference type="InterPro" id="IPR013083">
    <property type="entry name" value="Znf_RING/FYVE/PHD"/>
</dbReference>
<dbReference type="Proteomes" id="UP001150907">
    <property type="component" value="Unassembled WGS sequence"/>
</dbReference>
<feature type="region of interest" description="Disordered" evidence="6">
    <location>
        <begin position="632"/>
        <end position="670"/>
    </location>
</feature>
<proteinExistence type="predicted"/>
<organism evidence="11 12">
    <name type="scientific">Coemansia thaxteri</name>
    <dbReference type="NCBI Taxonomy" id="2663907"/>
    <lineage>
        <taxon>Eukaryota</taxon>
        <taxon>Fungi</taxon>
        <taxon>Fungi incertae sedis</taxon>
        <taxon>Zoopagomycota</taxon>
        <taxon>Kickxellomycotina</taxon>
        <taxon>Kickxellomycetes</taxon>
        <taxon>Kickxellales</taxon>
        <taxon>Kickxellaceae</taxon>
        <taxon>Coemansia</taxon>
    </lineage>
</organism>
<dbReference type="EMBL" id="JANBQF010000168">
    <property type="protein sequence ID" value="KAJ2004209.1"/>
    <property type="molecule type" value="Genomic_DNA"/>
</dbReference>
<dbReference type="PANTHER" id="PTHR47672">
    <property type="entry name" value="E3 UBIQUITIN-PROTEIN LIGASE SNT2"/>
    <property type="match status" value="1"/>
</dbReference>
<protein>
    <submittedName>
        <fullName evidence="11">PHD type zinc finger protein with BAH domain-containing protein</fullName>
    </submittedName>
</protein>
<feature type="compositionally biased region" description="Polar residues" evidence="6">
    <location>
        <begin position="632"/>
        <end position="645"/>
    </location>
</feature>
<feature type="region of interest" description="Disordered" evidence="6">
    <location>
        <begin position="409"/>
        <end position="445"/>
    </location>
</feature>
<feature type="non-terminal residue" evidence="11">
    <location>
        <position position="950"/>
    </location>
</feature>
<keyword evidence="12" id="KW-1185">Reference proteome</keyword>
<dbReference type="Pfam" id="PF00628">
    <property type="entry name" value="PHD"/>
    <property type="match status" value="1"/>
</dbReference>
<dbReference type="PROSITE" id="PS50016">
    <property type="entry name" value="ZF_PHD_2"/>
    <property type="match status" value="1"/>
</dbReference>
<feature type="domain" description="PHD-type" evidence="7">
    <location>
        <begin position="172"/>
        <end position="224"/>
    </location>
</feature>
<dbReference type="InterPro" id="IPR019786">
    <property type="entry name" value="Zinc_finger_PHD-type_CS"/>
</dbReference>
<evidence type="ECO:0000259" key="7">
    <source>
        <dbReference type="PROSITE" id="PS50016"/>
    </source>
</evidence>
<keyword evidence="1" id="KW-0479">Metal-binding</keyword>
<feature type="region of interest" description="Disordered" evidence="6">
    <location>
        <begin position="291"/>
        <end position="329"/>
    </location>
</feature>
<dbReference type="Gene3D" id="3.30.40.10">
    <property type="entry name" value="Zinc/RING finger domain, C3HC4 (zinc finger)"/>
    <property type="match status" value="2"/>
</dbReference>
<dbReference type="InterPro" id="IPR034732">
    <property type="entry name" value="EPHD"/>
</dbReference>
<evidence type="ECO:0000256" key="3">
    <source>
        <dbReference type="ARBA" id="ARBA00022833"/>
    </source>
</evidence>
<dbReference type="GO" id="GO:0003682">
    <property type="term" value="F:chromatin binding"/>
    <property type="evidence" value="ECO:0007669"/>
    <property type="project" value="InterPro"/>
</dbReference>
<dbReference type="InterPro" id="IPR001025">
    <property type="entry name" value="BAH_dom"/>
</dbReference>
<gene>
    <name evidence="11" type="primary">SNT2</name>
    <name evidence="11" type="ORF">H4R26_002639</name>
</gene>
<dbReference type="Gene3D" id="2.30.30.490">
    <property type="match status" value="1"/>
</dbReference>
<dbReference type="InterPro" id="IPR001965">
    <property type="entry name" value="Znf_PHD"/>
</dbReference>
<dbReference type="PANTHER" id="PTHR47672:SF1">
    <property type="entry name" value="E3 UBIQUITIN-PROTEIN LIGASE SNT2"/>
    <property type="match status" value="1"/>
</dbReference>
<feature type="domain" description="ELM2" evidence="9">
    <location>
        <begin position="364"/>
        <end position="535"/>
    </location>
</feature>
<dbReference type="Pfam" id="PF13832">
    <property type="entry name" value="zf-HC5HC2H_2"/>
    <property type="match status" value="1"/>
</dbReference>
<dbReference type="Pfam" id="PF01426">
    <property type="entry name" value="BAH"/>
    <property type="match status" value="1"/>
</dbReference>
<reference evidence="11" key="1">
    <citation type="submission" date="2022-07" db="EMBL/GenBank/DDBJ databases">
        <title>Phylogenomic reconstructions and comparative analyses of Kickxellomycotina fungi.</title>
        <authorList>
            <person name="Reynolds N.K."/>
            <person name="Stajich J.E."/>
            <person name="Barry K."/>
            <person name="Grigoriev I.V."/>
            <person name="Crous P."/>
            <person name="Smith M.E."/>
        </authorList>
    </citation>
    <scope>NUCLEOTIDE SEQUENCE</scope>
    <source>
        <strain evidence="11">IMI 214461</strain>
    </source>
</reference>
<sequence length="950" mass="104885">MEFVYVSRVRQPRPSLSMAAHQKSATDVHSRGRGAASVPHSAAGGDSDPDAQLRARLAWFQRPRDLPVARVRAKDSRLLVATMHSDINPVTAIKGKCQVRHSSEIADLSAWKAKPDHYYYAQLFDRYSTRLYDIIPVSHIRNAPQDVLQKLLSTYEFIFAESMKITDLTNTRRACTICAKWCSINESLKCSLCERNYHMQCLDPPLSRKPAKGYSWQCAACLRHIQEQKQQSQKPKASIGDSAAPPSLSAIAAGDLGDRKRLTRNGGADDHSISLRSAANAAGHSLSASIGAGSTTSAAASDTESRSGSKRLKLSHGDSRLYSDGAATPIPRPKNRGLWPFRYFGVNTNIEDVLHDDERIYPRAVSRIGPKYQAILPEMTAPSGPELDRQLVGRFAALQLPAIAEKANGKARTSRDANTGAFGASVGISQAHGTRGKDGANGRWHGKNAEQLDRMWDEIEVRRGNHDDQLFFKQPTYLPEDELDMYMQSILPFLRRHFERVQDFTLLDCQDAALHGLVLHNFDVEEALISIPECPEGYIRRRESNDNWSRGDVAKFDDCLREYGSNLKAIHGAIPGLSSRAITLHYYLTRPTEQGKHLLEIYDNRSHVGQRRPNLGQGESAGNIHLEVSSDIGQSSANTPASSPRISGVVTRDHSRQTTDSIDSRAPPPRCLNCQVERASRWYDAPVELTVYNTRSARASTARRLICGNCRDYWFHYAAMPDQDAIGARKQQQQPRNGYSPIDQQDSINEMSPVGLSSSRSASSTGMVPPLQGAPEKSKRSTPQSKLPMVVAPPRQIASKTWPSVPCDVCKLPTKNSDHVVLTCRGCGLCVHHACSGYPERARINLKRWRCGVCENVSSPTISINYACILCRKEPPAAAGDQPRQLMWRTSGNNWAHALCALAVPETRLTFDHGHVVVTGLQDIPKETWERACLACQNVKGAVVGCAEAG</sequence>
<dbReference type="InterPro" id="IPR011011">
    <property type="entry name" value="Znf_FYVE_PHD"/>
</dbReference>
<dbReference type="SUPFAM" id="SSF57903">
    <property type="entry name" value="FYVE/PHD zinc finger"/>
    <property type="match status" value="2"/>
</dbReference>
<comment type="caution">
    <text evidence="11">The sequence shown here is derived from an EMBL/GenBank/DDBJ whole genome shotgun (WGS) entry which is preliminary data.</text>
</comment>
<evidence type="ECO:0000256" key="4">
    <source>
        <dbReference type="ARBA" id="ARBA00023242"/>
    </source>
</evidence>
<evidence type="ECO:0000313" key="11">
    <source>
        <dbReference type="EMBL" id="KAJ2004209.1"/>
    </source>
</evidence>
<name>A0A9W8BCK1_9FUNG</name>
<dbReference type="PROSITE" id="PS01359">
    <property type="entry name" value="ZF_PHD_1"/>
    <property type="match status" value="1"/>
</dbReference>
<evidence type="ECO:0000259" key="8">
    <source>
        <dbReference type="PROSITE" id="PS51038"/>
    </source>
</evidence>
<evidence type="ECO:0000313" key="12">
    <source>
        <dbReference type="Proteomes" id="UP001150907"/>
    </source>
</evidence>
<keyword evidence="4" id="KW-0539">Nucleus</keyword>
<dbReference type="InterPro" id="IPR029617">
    <property type="entry name" value="Snt2"/>
</dbReference>
<evidence type="ECO:0000259" key="10">
    <source>
        <dbReference type="PROSITE" id="PS51805"/>
    </source>
</evidence>
<dbReference type="GO" id="GO:0036205">
    <property type="term" value="P:histone catabolic process"/>
    <property type="evidence" value="ECO:0007669"/>
    <property type="project" value="TreeGrafter"/>
</dbReference>
<keyword evidence="3" id="KW-0862">Zinc</keyword>
<feature type="compositionally biased region" description="Low complexity" evidence="6">
    <location>
        <begin position="291"/>
        <end position="302"/>
    </location>
</feature>
<feature type="region of interest" description="Disordered" evidence="6">
    <location>
        <begin position="727"/>
        <end position="789"/>
    </location>
</feature>
<dbReference type="GO" id="GO:0048189">
    <property type="term" value="C:Lid2 complex"/>
    <property type="evidence" value="ECO:0007669"/>
    <property type="project" value="TreeGrafter"/>
</dbReference>
<feature type="domain" description="BAH" evidence="8">
    <location>
        <begin position="1"/>
        <end position="135"/>
    </location>
</feature>
<feature type="region of interest" description="Disordered" evidence="6">
    <location>
        <begin position="14"/>
        <end position="49"/>
    </location>
</feature>
<dbReference type="PROSITE" id="PS51805">
    <property type="entry name" value="EPHD"/>
    <property type="match status" value="1"/>
</dbReference>
<dbReference type="PROSITE" id="PS51156">
    <property type="entry name" value="ELM2"/>
    <property type="match status" value="1"/>
</dbReference>
<dbReference type="InterPro" id="IPR019787">
    <property type="entry name" value="Znf_PHD-finger"/>
</dbReference>
<dbReference type="GO" id="GO:0008270">
    <property type="term" value="F:zinc ion binding"/>
    <property type="evidence" value="ECO:0007669"/>
    <property type="project" value="UniProtKB-KW"/>
</dbReference>
<dbReference type="SMART" id="SM00249">
    <property type="entry name" value="PHD"/>
    <property type="match status" value="2"/>
</dbReference>
<feature type="compositionally biased region" description="Polar residues" evidence="6">
    <location>
        <begin position="730"/>
        <end position="750"/>
    </location>
</feature>
<dbReference type="InterPro" id="IPR000949">
    <property type="entry name" value="ELM2_dom"/>
</dbReference>
<keyword evidence="2 5" id="KW-0863">Zinc-finger</keyword>
<evidence type="ECO:0000256" key="6">
    <source>
        <dbReference type="SAM" id="MobiDB-lite"/>
    </source>
</evidence>
<accession>A0A9W8BCK1</accession>
<feature type="domain" description="PHD-type" evidence="10">
    <location>
        <begin position="865"/>
        <end position="950"/>
    </location>
</feature>
<evidence type="ECO:0000259" key="9">
    <source>
        <dbReference type="PROSITE" id="PS51156"/>
    </source>
</evidence>
<dbReference type="OrthoDB" id="336088at2759"/>